<reference evidence="2" key="1">
    <citation type="submission" date="2020-11" db="EMBL/GenBank/DDBJ databases">
        <authorList>
            <consortium name="DOE Joint Genome Institute"/>
            <person name="Ahrendt S."/>
            <person name="Riley R."/>
            <person name="Andreopoulos W."/>
            <person name="Labutti K."/>
            <person name="Pangilinan J."/>
            <person name="Ruiz-Duenas F.J."/>
            <person name="Barrasa J.M."/>
            <person name="Sanchez-Garcia M."/>
            <person name="Camarero S."/>
            <person name="Miyauchi S."/>
            <person name="Serrano A."/>
            <person name="Linde D."/>
            <person name="Babiker R."/>
            <person name="Drula E."/>
            <person name="Ayuso-Fernandez I."/>
            <person name="Pacheco R."/>
            <person name="Padilla G."/>
            <person name="Ferreira P."/>
            <person name="Barriuso J."/>
            <person name="Kellner H."/>
            <person name="Castanera R."/>
            <person name="Alfaro M."/>
            <person name="Ramirez L."/>
            <person name="Pisabarro A.G."/>
            <person name="Kuo A."/>
            <person name="Tritt A."/>
            <person name="Lipzen A."/>
            <person name="He G."/>
            <person name="Yan M."/>
            <person name="Ng V."/>
            <person name="Cullen D."/>
            <person name="Martin F."/>
            <person name="Rosso M.-N."/>
            <person name="Henrissat B."/>
            <person name="Hibbett D."/>
            <person name="Martinez A.T."/>
            <person name="Grigoriev I.V."/>
        </authorList>
    </citation>
    <scope>NUCLEOTIDE SEQUENCE</scope>
    <source>
        <strain evidence="2">AH 40177</strain>
    </source>
</reference>
<organism evidence="2 3">
    <name type="scientific">Rhodocollybia butyracea</name>
    <dbReference type="NCBI Taxonomy" id="206335"/>
    <lineage>
        <taxon>Eukaryota</taxon>
        <taxon>Fungi</taxon>
        <taxon>Dikarya</taxon>
        <taxon>Basidiomycota</taxon>
        <taxon>Agaricomycotina</taxon>
        <taxon>Agaricomycetes</taxon>
        <taxon>Agaricomycetidae</taxon>
        <taxon>Agaricales</taxon>
        <taxon>Marasmiineae</taxon>
        <taxon>Omphalotaceae</taxon>
        <taxon>Rhodocollybia</taxon>
    </lineage>
</organism>
<dbReference type="Proteomes" id="UP000772434">
    <property type="component" value="Unassembled WGS sequence"/>
</dbReference>
<dbReference type="OrthoDB" id="3219024at2759"/>
<feature type="region of interest" description="Disordered" evidence="1">
    <location>
        <begin position="1"/>
        <end position="172"/>
    </location>
</feature>
<protein>
    <submittedName>
        <fullName evidence="2">Uncharacterized protein</fullName>
    </submittedName>
</protein>
<proteinExistence type="predicted"/>
<feature type="region of interest" description="Disordered" evidence="1">
    <location>
        <begin position="195"/>
        <end position="260"/>
    </location>
</feature>
<name>A0A9P5TZ15_9AGAR</name>
<evidence type="ECO:0000256" key="1">
    <source>
        <dbReference type="SAM" id="MobiDB-lite"/>
    </source>
</evidence>
<sequence length="345" mass="37303">MPTTKAHRASSSSRLAPHSRTNSATRLGTNLQFTQKDPTNRQPQQPAPSRKSHTHDKIPRVSSFHRADSLQPTAKRVVHPTKVKKGFTLASSPSDEADDDEWVSSESGAATPNPESEPEMPAEQPEPPTPIPRVDTARVPLDSLPRAKLSGVPKRTRPPSMHSISTKHDVLRPHPLIRGQSFGLPIAPLATTSDVSAQISSTPPPANIDIHSSLSTSPTTTISGSPSSLHHMPSRRTSISSARSVATLPAPRQPKDRTRTVSMLSTSSSSAAISSLAHIPATRPPSPQRLSVIFPPPSHPQFHTAGVHSLLPPPYLSNHLATLAHRTPLRESYDRISRAKLEVRR</sequence>
<dbReference type="AlphaFoldDB" id="A0A9P5TZ15"/>
<feature type="compositionally biased region" description="Polar residues" evidence="1">
    <location>
        <begin position="235"/>
        <end position="244"/>
    </location>
</feature>
<evidence type="ECO:0000313" key="2">
    <source>
        <dbReference type="EMBL" id="KAF9059794.1"/>
    </source>
</evidence>
<feature type="compositionally biased region" description="Basic residues" evidence="1">
    <location>
        <begin position="76"/>
        <end position="85"/>
    </location>
</feature>
<accession>A0A9P5TZ15</accession>
<evidence type="ECO:0000313" key="3">
    <source>
        <dbReference type="Proteomes" id="UP000772434"/>
    </source>
</evidence>
<feature type="compositionally biased region" description="Low complexity" evidence="1">
    <location>
        <begin position="212"/>
        <end position="229"/>
    </location>
</feature>
<feature type="compositionally biased region" description="Polar residues" evidence="1">
    <location>
        <begin position="9"/>
        <end position="44"/>
    </location>
</feature>
<gene>
    <name evidence="2" type="ORF">BDP27DRAFT_1340735</name>
</gene>
<dbReference type="EMBL" id="JADNRY010000280">
    <property type="protein sequence ID" value="KAF9059794.1"/>
    <property type="molecule type" value="Genomic_DNA"/>
</dbReference>
<comment type="caution">
    <text evidence="2">The sequence shown here is derived from an EMBL/GenBank/DDBJ whole genome shotgun (WGS) entry which is preliminary data.</text>
</comment>
<keyword evidence="3" id="KW-1185">Reference proteome</keyword>